<dbReference type="PANTHER" id="PTHR45532">
    <property type="entry name" value="WD REPEAT-CONTAINING PROTEIN 97"/>
    <property type="match status" value="1"/>
</dbReference>
<protein>
    <submittedName>
        <fullName evidence="3">Uncharacterized protein</fullName>
    </submittedName>
</protein>
<keyword evidence="4" id="KW-1185">Reference proteome</keyword>
<evidence type="ECO:0000256" key="1">
    <source>
        <dbReference type="PROSITE-ProRule" id="PRU00221"/>
    </source>
</evidence>
<dbReference type="PROSITE" id="PS50294">
    <property type="entry name" value="WD_REPEATS_REGION"/>
    <property type="match status" value="1"/>
</dbReference>
<reference evidence="3 4" key="1">
    <citation type="submission" date="2024-01" db="EMBL/GenBank/DDBJ databases">
        <title>The genome of the rayed Mediterranean limpet Patella caerulea (Linnaeus, 1758).</title>
        <authorList>
            <person name="Anh-Thu Weber A."/>
            <person name="Halstead-Nussloch G."/>
        </authorList>
    </citation>
    <scope>NUCLEOTIDE SEQUENCE [LARGE SCALE GENOMIC DNA]</scope>
    <source>
        <strain evidence="3">AATW-2023a</strain>
        <tissue evidence="3">Whole specimen</tissue>
    </source>
</reference>
<dbReference type="PANTHER" id="PTHR45532:SF3">
    <property type="match status" value="1"/>
</dbReference>
<name>A0AAN8JG06_PATCE</name>
<evidence type="ECO:0000256" key="2">
    <source>
        <dbReference type="SAM" id="MobiDB-lite"/>
    </source>
</evidence>
<organism evidence="3 4">
    <name type="scientific">Patella caerulea</name>
    <name type="common">Rayed Mediterranean limpet</name>
    <dbReference type="NCBI Taxonomy" id="87958"/>
    <lineage>
        <taxon>Eukaryota</taxon>
        <taxon>Metazoa</taxon>
        <taxon>Spiralia</taxon>
        <taxon>Lophotrochozoa</taxon>
        <taxon>Mollusca</taxon>
        <taxon>Gastropoda</taxon>
        <taxon>Patellogastropoda</taxon>
        <taxon>Patelloidea</taxon>
        <taxon>Patellidae</taxon>
        <taxon>Patella</taxon>
    </lineage>
</organism>
<dbReference type="EMBL" id="JAZGQO010000010">
    <property type="protein sequence ID" value="KAK6176305.1"/>
    <property type="molecule type" value="Genomic_DNA"/>
</dbReference>
<feature type="repeat" description="WD" evidence="1">
    <location>
        <begin position="283"/>
        <end position="316"/>
    </location>
</feature>
<gene>
    <name evidence="3" type="ORF">SNE40_014612</name>
</gene>
<feature type="region of interest" description="Disordered" evidence="2">
    <location>
        <begin position="1083"/>
        <end position="1175"/>
    </location>
</feature>
<keyword evidence="1" id="KW-0853">WD repeat</keyword>
<feature type="repeat" description="WD" evidence="1">
    <location>
        <begin position="324"/>
        <end position="366"/>
    </location>
</feature>
<dbReference type="SMART" id="SM00320">
    <property type="entry name" value="WD40"/>
    <property type="match status" value="6"/>
</dbReference>
<proteinExistence type="predicted"/>
<feature type="compositionally biased region" description="Basic residues" evidence="2">
    <location>
        <begin position="1105"/>
        <end position="1124"/>
    </location>
</feature>
<dbReference type="SUPFAM" id="SSF50978">
    <property type="entry name" value="WD40 repeat-like"/>
    <property type="match status" value="2"/>
</dbReference>
<dbReference type="PROSITE" id="PS50082">
    <property type="entry name" value="WD_REPEATS_2"/>
    <property type="match status" value="3"/>
</dbReference>
<comment type="caution">
    <text evidence="3">The sequence shown here is derived from an EMBL/GenBank/DDBJ whole genome shotgun (WGS) entry which is preliminary data.</text>
</comment>
<evidence type="ECO:0000313" key="4">
    <source>
        <dbReference type="Proteomes" id="UP001347796"/>
    </source>
</evidence>
<dbReference type="InterPro" id="IPR015943">
    <property type="entry name" value="WD40/YVTN_repeat-like_dom_sf"/>
</dbReference>
<feature type="repeat" description="WD" evidence="1">
    <location>
        <begin position="709"/>
        <end position="741"/>
    </location>
</feature>
<evidence type="ECO:0000313" key="3">
    <source>
        <dbReference type="EMBL" id="KAK6176305.1"/>
    </source>
</evidence>
<dbReference type="InterPro" id="IPR036322">
    <property type="entry name" value="WD40_repeat_dom_sf"/>
</dbReference>
<accession>A0AAN8JG06</accession>
<feature type="region of interest" description="Disordered" evidence="2">
    <location>
        <begin position="948"/>
        <end position="968"/>
    </location>
</feature>
<dbReference type="Pfam" id="PF00400">
    <property type="entry name" value="WD40"/>
    <property type="match status" value="3"/>
</dbReference>
<dbReference type="Gene3D" id="2.130.10.10">
    <property type="entry name" value="YVTN repeat-like/Quinoprotein amine dehydrogenase"/>
    <property type="match status" value="2"/>
</dbReference>
<feature type="region of interest" description="Disordered" evidence="2">
    <location>
        <begin position="1"/>
        <end position="25"/>
    </location>
</feature>
<dbReference type="Proteomes" id="UP001347796">
    <property type="component" value="Unassembled WGS sequence"/>
</dbReference>
<feature type="compositionally biased region" description="Basic and acidic residues" evidence="2">
    <location>
        <begin position="1083"/>
        <end position="1101"/>
    </location>
</feature>
<sequence length="1317" mass="150707">MAQVRITRQDYDQETFDDIDDNDSNTSQEHIVQNLDIPDGTDHVFNRIQTTIENNLKKRNSTLSLLSSTTSDEETVQISDHYTSVPFDIQPRATYDHGRKNTDIIGVAYNGRMRQFVLLDAKGITTWKRDAVEHRVTRAYLFNKYEYRMFTHIIYVRKFNCYFVLTKEFSLKVLNRDFEETCSVSADLRSILFMLFNPLKDELITGGVGGTKFWTFHQVAENIFKDLKPMANYRLTLKYELPDVGGSWVKRIELDHHLEHLYCCSDTDLNVYNLHGKILFKFKKAHKMTITGCRYSMSAKVLVTSSVDCDVKVWSMTGGLVHTFRGHSRAVSNLILHPDNSSIIITSSLDGTIRMWSLETMEQLYSLVASSDGIMWMSLTDDSMLYICTCKHLTLWSLNYFYEFWSMARSKVTSMSLVGCPKKTTRIVTIVEDNSVRFFARKSQKNLSTVLPPPDLSPLEQISSMCYSREFNVAFLLIARNEQKTNEIWVYTTRTDPSCRMAVWDVREIQIPYLMRRHKSDTEGVAVASVFNNKEGPVYRATENGTGTESLTVCCCVCILNSTVLMMTEEGEASPIRQTYLLLGMEDGRVFFMDPVVKGLKYMEFKASKDAIVAMSHDSTHNSLVTISNLKYLTQIQIWTLPTLFLEHEVYCALDILRYTRINQSFLTGHENGCVNLYILEPVVDQGYIKTRSRTVIPELEDVVDVYKRPEHLESIMCLDSCQAMKIFCSSSVDGAIKIWDEQRLLLTEIMMDGSLSSVCFLNNKADLIMGFKNHIFYIDHTKVCPHLKPSGDEDDEFDKESVIYEDPAVSYEGIVANPDPIDLEHYLIPYEIEFSKDFLEGKPLWDSSSEEENEDSDLESLYSMAPTEIYFSPPGTPGELQDIDLIMRSEVTRNDLKKQMRSTMEHLLHRAYQINDVDMKGKDVKLEQQQHFLKLIRFRLALERNVKRKKKKKREDGTMSSDVDTDGDEELSRWRFNFPKFGQSPGPSPTLSILSTALSGVSDDDSDVSYEEVIGTDGKKRMKKKPKKKGFKPIEKIDIATSAVDVKKPKARYKGHYAEGESSGIGDVRLDVKTLLKKAAEAQKKEADHSHIRGEIDEHVSSVVRKHRDIQKKKVYKRRRPKQGQKLPNKPIPQTPVQIQDTREPSPEPEEEATEIKTQVTTEQDIIDDDDDDDTYPDTKPQLIYPHVDPISIPDLPQVPELPEKEPLARKISNPNKKTMIEFFDLQKPGIGVSPTTEIDQHDENNDISKKKVSVTSDGTRSIYSEYSEGDDLIPPVMMASPDPLSVGDEQEFRQGNLIQINGKKVFNFPYSNIFT</sequence>
<dbReference type="InterPro" id="IPR001680">
    <property type="entry name" value="WD40_rpt"/>
</dbReference>
<feature type="compositionally biased region" description="Acidic residues" evidence="2">
    <location>
        <begin position="1166"/>
        <end position="1175"/>
    </location>
</feature>
<feature type="compositionally biased region" description="Acidic residues" evidence="2">
    <location>
        <begin position="12"/>
        <end position="23"/>
    </location>
</feature>